<keyword evidence="8 9" id="KW-0464">Manganese</keyword>
<reference evidence="11 12" key="1">
    <citation type="submission" date="2018-05" db="EMBL/GenBank/DDBJ databases">
        <title>Kurthia sibirica genome sequence.</title>
        <authorList>
            <person name="Maclea K.S."/>
            <person name="Goen A.E."/>
        </authorList>
    </citation>
    <scope>NUCLEOTIDE SEQUENCE [LARGE SCALE GENOMIC DNA]</scope>
    <source>
        <strain evidence="11 12">ATCC 49154</strain>
    </source>
</reference>
<dbReference type="Gene3D" id="3.90.320.10">
    <property type="match status" value="1"/>
</dbReference>
<dbReference type="GO" id="GO:0051536">
    <property type="term" value="F:iron-sulfur cluster binding"/>
    <property type="evidence" value="ECO:0007669"/>
    <property type="project" value="UniProtKB-KW"/>
</dbReference>
<dbReference type="GO" id="GO:0004527">
    <property type="term" value="F:exonuclease activity"/>
    <property type="evidence" value="ECO:0007669"/>
    <property type="project" value="UniProtKB-KW"/>
</dbReference>
<dbReference type="AlphaFoldDB" id="A0A2U3AJ41"/>
<accession>A0A2U3AJ41</accession>
<comment type="function">
    <text evidence="9">CRISPR (clustered regularly interspaced short palindromic repeat) is an adaptive immune system that provides protection against mobile genetic elements (viruses, transposable elements and conjugative plasmids). CRISPR clusters contain sequences complementary to antecedent mobile elements and target invading nucleic acids. CRISPR clusters are transcribed and processed into CRISPR RNA (crRNA).</text>
</comment>
<dbReference type="OrthoDB" id="9794720at2"/>
<protein>
    <recommendedName>
        <fullName evidence="9">CRISPR-associated exonuclease Cas4</fullName>
        <ecNumber evidence="9">3.1.12.1</ecNumber>
    </recommendedName>
</protein>
<comment type="similarity">
    <text evidence="9">Belongs to the CRISPR-associated exonuclease Cas4 family.</text>
</comment>
<comment type="cofactor">
    <cofactor evidence="9">
        <name>Mg(2+)</name>
        <dbReference type="ChEBI" id="CHEBI:18420"/>
    </cofactor>
    <cofactor evidence="9">
        <name>Mn(2+)</name>
        <dbReference type="ChEBI" id="CHEBI:29035"/>
    </cofactor>
    <text evidence="9">Mg(2+) or Mn(2+) required for ssDNA cleavage activity.</text>
</comment>
<evidence type="ECO:0000256" key="5">
    <source>
        <dbReference type="ARBA" id="ARBA00023004"/>
    </source>
</evidence>
<dbReference type="Pfam" id="PF01930">
    <property type="entry name" value="Cas_Cas4"/>
    <property type="match status" value="1"/>
</dbReference>
<dbReference type="EMBL" id="QFVR01000021">
    <property type="protein sequence ID" value="PWI24491.1"/>
    <property type="molecule type" value="Genomic_DNA"/>
</dbReference>
<comment type="caution">
    <text evidence="11">The sequence shown here is derived from an EMBL/GenBank/DDBJ whole genome shotgun (WGS) entry which is preliminary data.</text>
</comment>
<dbReference type="InterPro" id="IPR011604">
    <property type="entry name" value="PDDEXK-like_dom_sf"/>
</dbReference>
<evidence type="ECO:0000256" key="3">
    <source>
        <dbReference type="ARBA" id="ARBA00022801"/>
    </source>
</evidence>
<organism evidence="11 12">
    <name type="scientific">Kurthia sibirica</name>
    <dbReference type="NCBI Taxonomy" id="202750"/>
    <lineage>
        <taxon>Bacteria</taxon>
        <taxon>Bacillati</taxon>
        <taxon>Bacillota</taxon>
        <taxon>Bacilli</taxon>
        <taxon>Bacillales</taxon>
        <taxon>Caryophanaceae</taxon>
        <taxon>Kurthia</taxon>
    </lineage>
</organism>
<evidence type="ECO:0000256" key="7">
    <source>
        <dbReference type="ARBA" id="ARBA00023118"/>
    </source>
</evidence>
<name>A0A2U3AJ41_9BACL</name>
<evidence type="ECO:0000313" key="11">
    <source>
        <dbReference type="EMBL" id="PWI24491.1"/>
    </source>
</evidence>
<keyword evidence="12" id="KW-1185">Reference proteome</keyword>
<comment type="cofactor">
    <cofactor evidence="9">
        <name>iron-sulfur cluster</name>
        <dbReference type="ChEBI" id="CHEBI:30408"/>
    </cofactor>
</comment>
<keyword evidence="7 9" id="KW-0051">Antiviral defense</keyword>
<proteinExistence type="inferred from homology"/>
<keyword evidence="5 9" id="KW-0408">Iron</keyword>
<evidence type="ECO:0000256" key="2">
    <source>
        <dbReference type="ARBA" id="ARBA00022723"/>
    </source>
</evidence>
<evidence type="ECO:0000256" key="9">
    <source>
        <dbReference type="RuleBase" id="RU365022"/>
    </source>
</evidence>
<dbReference type="GO" id="GO:0051607">
    <property type="term" value="P:defense response to virus"/>
    <property type="evidence" value="ECO:0007669"/>
    <property type="project" value="UniProtKB-KW"/>
</dbReference>
<gene>
    <name evidence="11" type="primary">cas4</name>
    <name evidence="11" type="ORF">DEX24_13560</name>
</gene>
<dbReference type="NCBIfam" id="TIGR00372">
    <property type="entry name" value="cas4"/>
    <property type="match status" value="1"/>
</dbReference>
<dbReference type="PANTHER" id="PTHR37168:SF1">
    <property type="entry name" value="CRISPR-ASSOCIATED EXONUCLEASE CAS4"/>
    <property type="match status" value="1"/>
</dbReference>
<keyword evidence="3 9" id="KW-0378">Hydrolase</keyword>
<dbReference type="InterPro" id="IPR013343">
    <property type="entry name" value="CRISPR-assoc_prot_Cas4"/>
</dbReference>
<evidence type="ECO:0000256" key="4">
    <source>
        <dbReference type="ARBA" id="ARBA00022839"/>
    </source>
</evidence>
<evidence type="ECO:0000256" key="1">
    <source>
        <dbReference type="ARBA" id="ARBA00022722"/>
    </source>
</evidence>
<dbReference type="InterPro" id="IPR022765">
    <property type="entry name" value="Dna2/Cas4_DUF83"/>
</dbReference>
<keyword evidence="2 9" id="KW-0479">Metal-binding</keyword>
<feature type="domain" description="DUF83" evidence="10">
    <location>
        <begin position="8"/>
        <end position="161"/>
    </location>
</feature>
<keyword evidence="6 9" id="KW-0411">Iron-sulfur</keyword>
<dbReference type="GO" id="GO:0046872">
    <property type="term" value="F:metal ion binding"/>
    <property type="evidence" value="ECO:0007669"/>
    <property type="project" value="UniProtKB-KW"/>
</dbReference>
<evidence type="ECO:0000259" key="10">
    <source>
        <dbReference type="Pfam" id="PF01930"/>
    </source>
</evidence>
<keyword evidence="4 9" id="KW-0269">Exonuclease</keyword>
<evidence type="ECO:0000313" key="12">
    <source>
        <dbReference type="Proteomes" id="UP000245938"/>
    </source>
</evidence>
<sequence length="166" mass="19670">MVKQKIGGLHIQYFEVCPRKLWLYSKQISFETEHEKVIEGTLLHEQSYARKEKELQLDSAVIDVLDEEYVQETKLSSKMQKADELQLLYYLYLLKSRGIEKKGKIAYTKERKVVEVLLDEMNEKRIKQVIANIYTILEAENAPKLKKLPYCKNCAYYDFCYALEEE</sequence>
<dbReference type="PANTHER" id="PTHR37168">
    <property type="entry name" value="CRISPR-ASSOCIATED EXONUCLEASE CAS4"/>
    <property type="match status" value="1"/>
</dbReference>
<dbReference type="Proteomes" id="UP000245938">
    <property type="component" value="Unassembled WGS sequence"/>
</dbReference>
<dbReference type="EC" id="3.1.12.1" evidence="9"/>
<evidence type="ECO:0000256" key="6">
    <source>
        <dbReference type="ARBA" id="ARBA00023014"/>
    </source>
</evidence>
<evidence type="ECO:0000256" key="8">
    <source>
        <dbReference type="ARBA" id="ARBA00023211"/>
    </source>
</evidence>
<keyword evidence="1 9" id="KW-0540">Nuclease</keyword>